<feature type="domain" description="Resolvase/invertase-type recombinase catalytic" evidence="2">
    <location>
        <begin position="2"/>
        <end position="149"/>
    </location>
</feature>
<protein>
    <submittedName>
        <fullName evidence="4">Site-specific DNA recombinase</fullName>
    </submittedName>
</protein>
<dbReference type="InterPro" id="IPR011109">
    <property type="entry name" value="DNA_bind_recombinase_dom"/>
</dbReference>
<evidence type="ECO:0000256" key="1">
    <source>
        <dbReference type="SAM" id="Coils"/>
    </source>
</evidence>
<dbReference type="GO" id="GO:0003677">
    <property type="term" value="F:DNA binding"/>
    <property type="evidence" value="ECO:0007669"/>
    <property type="project" value="InterPro"/>
</dbReference>
<dbReference type="Pfam" id="PF00239">
    <property type="entry name" value="Resolvase"/>
    <property type="match status" value="1"/>
</dbReference>
<feature type="domain" description="Recombinase" evidence="3">
    <location>
        <begin position="157"/>
        <end position="276"/>
    </location>
</feature>
<dbReference type="InterPro" id="IPR050639">
    <property type="entry name" value="SSR_resolvase"/>
</dbReference>
<dbReference type="Proteomes" id="UP000324159">
    <property type="component" value="Unassembled WGS sequence"/>
</dbReference>
<dbReference type="PROSITE" id="PS51737">
    <property type="entry name" value="RECOMBINASE_DNA_BIND"/>
    <property type="match status" value="1"/>
</dbReference>
<dbReference type="GO" id="GO:0000150">
    <property type="term" value="F:DNA strand exchange activity"/>
    <property type="evidence" value="ECO:0007669"/>
    <property type="project" value="InterPro"/>
</dbReference>
<dbReference type="Gene3D" id="3.40.50.1390">
    <property type="entry name" value="Resolvase, N-terminal catalytic domain"/>
    <property type="match status" value="1"/>
</dbReference>
<dbReference type="InterPro" id="IPR036162">
    <property type="entry name" value="Resolvase-like_N_sf"/>
</dbReference>
<name>A0A5D3WHV0_9BACT</name>
<gene>
    <name evidence="4" type="ORF">EDC39_11297</name>
</gene>
<dbReference type="InterPro" id="IPR038109">
    <property type="entry name" value="DNA_bind_recomb_sf"/>
</dbReference>
<feature type="coiled-coil region" evidence="1">
    <location>
        <begin position="349"/>
        <end position="425"/>
    </location>
</feature>
<dbReference type="AlphaFoldDB" id="A0A5D3WHV0"/>
<dbReference type="RefSeq" id="WP_148896651.1">
    <property type="nucleotide sequence ID" value="NZ_VNIB01000012.1"/>
</dbReference>
<comment type="caution">
    <text evidence="4">The sequence shown here is derived from an EMBL/GenBank/DDBJ whole genome shotgun (WGS) entry which is preliminary data.</text>
</comment>
<dbReference type="CDD" id="cd00338">
    <property type="entry name" value="Ser_Recombinase"/>
    <property type="match status" value="1"/>
</dbReference>
<dbReference type="SUPFAM" id="SSF53041">
    <property type="entry name" value="Resolvase-like"/>
    <property type="match status" value="1"/>
</dbReference>
<organism evidence="4 5">
    <name type="scientific">Geothermobacter ehrlichii</name>
    <dbReference type="NCBI Taxonomy" id="213224"/>
    <lineage>
        <taxon>Bacteria</taxon>
        <taxon>Pseudomonadati</taxon>
        <taxon>Thermodesulfobacteriota</taxon>
        <taxon>Desulfuromonadia</taxon>
        <taxon>Desulfuromonadales</taxon>
        <taxon>Geothermobacteraceae</taxon>
        <taxon>Geothermobacter</taxon>
    </lineage>
</organism>
<dbReference type="PANTHER" id="PTHR30461">
    <property type="entry name" value="DNA-INVERTASE FROM LAMBDOID PROPHAGE"/>
    <property type="match status" value="1"/>
</dbReference>
<evidence type="ECO:0000259" key="2">
    <source>
        <dbReference type="PROSITE" id="PS51736"/>
    </source>
</evidence>
<accession>A0A5D3WHV0</accession>
<proteinExistence type="predicted"/>
<dbReference type="SMART" id="SM00857">
    <property type="entry name" value="Resolvase"/>
    <property type="match status" value="1"/>
</dbReference>
<dbReference type="EMBL" id="VNIB01000012">
    <property type="protein sequence ID" value="TYO96809.1"/>
    <property type="molecule type" value="Genomic_DNA"/>
</dbReference>
<dbReference type="OrthoDB" id="7277848at2"/>
<reference evidence="4 5" key="1">
    <citation type="submission" date="2019-07" db="EMBL/GenBank/DDBJ databases">
        <title>Genomic Encyclopedia of Type Strains, Phase IV (KMG-IV): sequencing the most valuable type-strain genomes for metagenomic binning, comparative biology and taxonomic classification.</title>
        <authorList>
            <person name="Goeker M."/>
        </authorList>
    </citation>
    <scope>NUCLEOTIDE SEQUENCE [LARGE SCALE GENOMIC DNA]</scope>
    <source>
        <strain evidence="4 5">SS015</strain>
    </source>
</reference>
<keyword evidence="1" id="KW-0175">Coiled coil</keyword>
<evidence type="ECO:0000313" key="5">
    <source>
        <dbReference type="Proteomes" id="UP000324159"/>
    </source>
</evidence>
<dbReference type="PANTHER" id="PTHR30461:SF23">
    <property type="entry name" value="DNA RECOMBINASE-RELATED"/>
    <property type="match status" value="1"/>
</dbReference>
<evidence type="ECO:0000313" key="4">
    <source>
        <dbReference type="EMBL" id="TYO96809.1"/>
    </source>
</evidence>
<keyword evidence="5" id="KW-1185">Reference proteome</keyword>
<evidence type="ECO:0000259" key="3">
    <source>
        <dbReference type="PROSITE" id="PS51737"/>
    </source>
</evidence>
<sequence length="497" mass="56806">MNVGIWIRVSTEDQARGESPKNHEARARMYAEIKGWQVVEIYDLSGVSGKEVSSHPEAQRMFADVASGKIKGLIFSKLARLARNTRELLEFSDFFQKHDADLISLEESLDTSTPAGRLLYTVIGALAQWEREEISARVAASVPIRARQGKPTGGIGPFGYMWKDRRLVPNPEEAPVVKRAFELYLSLGRLKAVCAQLKKEGYKARKSDFSPVTLKRVLTDTTYKGLRRANYSKRRGDKKSWVLKPKEEWVYAEVEPLVDQDTWETVNALLAARAKSSPGSVPKRSRYLFGGKLACSCGTKMYVAPYNGMKIPRYRCRTCHTKLNEDVIEKHFLEILNTLIVKPEELKANQDVAEEQAELENRLELLKKELRRIDTRIDALVDLVADKSIDRRIFTERFLPLKERKEKIQDELPRIQAEIDHLKTSSTAKDYLIDKATTFAGMWPVLTYEERRKLVDELVASVEIQKEKLHFTLTYTPPFRALGKGAHNPRDSWRQPA</sequence>
<dbReference type="Gene3D" id="3.90.1750.20">
    <property type="entry name" value="Putative Large Serine Recombinase, Chain B, Domain 2"/>
    <property type="match status" value="1"/>
</dbReference>
<dbReference type="Pfam" id="PF07508">
    <property type="entry name" value="Recombinase"/>
    <property type="match status" value="1"/>
</dbReference>
<dbReference type="InterPro" id="IPR006119">
    <property type="entry name" value="Resolv_N"/>
</dbReference>
<dbReference type="PROSITE" id="PS51736">
    <property type="entry name" value="RECOMBINASES_3"/>
    <property type="match status" value="1"/>
</dbReference>